<name>A0AAV7KQA8_9METZ</name>
<dbReference type="PROSITE" id="PS00560">
    <property type="entry name" value="CARBOXYPEPT_SER_HIS"/>
    <property type="match status" value="1"/>
</dbReference>
<dbReference type="GO" id="GO:0006508">
    <property type="term" value="P:proteolysis"/>
    <property type="evidence" value="ECO:0007669"/>
    <property type="project" value="UniProtKB-KW"/>
</dbReference>
<evidence type="ECO:0000256" key="2">
    <source>
        <dbReference type="ARBA" id="ARBA00022645"/>
    </source>
</evidence>
<evidence type="ECO:0000313" key="8">
    <source>
        <dbReference type="EMBL" id="KAI6661579.1"/>
    </source>
</evidence>
<evidence type="ECO:0000256" key="5">
    <source>
        <dbReference type="ARBA" id="ARBA00022801"/>
    </source>
</evidence>
<dbReference type="GO" id="GO:0004185">
    <property type="term" value="F:serine-type carboxypeptidase activity"/>
    <property type="evidence" value="ECO:0007669"/>
    <property type="project" value="UniProtKB-UniRule"/>
</dbReference>
<comment type="similarity">
    <text evidence="1 7">Belongs to the peptidase S10 family.</text>
</comment>
<dbReference type="FunFam" id="3.40.50.1820:FF:000096">
    <property type="entry name" value="Carboxypeptidase vitellogenic-like"/>
    <property type="match status" value="1"/>
</dbReference>
<dbReference type="InterPro" id="IPR001563">
    <property type="entry name" value="Peptidase_S10"/>
</dbReference>
<keyword evidence="5 7" id="KW-0378">Hydrolase</keyword>
<dbReference type="PANTHER" id="PTHR11802:SF472">
    <property type="entry name" value="SERINE CARBOXYPEPTIDASE CPVL-RELATED"/>
    <property type="match status" value="1"/>
</dbReference>
<feature type="signal peptide" evidence="7">
    <location>
        <begin position="1"/>
        <end position="17"/>
    </location>
</feature>
<evidence type="ECO:0000256" key="3">
    <source>
        <dbReference type="ARBA" id="ARBA00022670"/>
    </source>
</evidence>
<dbReference type="Pfam" id="PF00450">
    <property type="entry name" value="Peptidase_S10"/>
    <property type="match status" value="1"/>
</dbReference>
<dbReference type="EC" id="3.4.16.-" evidence="7"/>
<evidence type="ECO:0000256" key="6">
    <source>
        <dbReference type="ARBA" id="ARBA00023180"/>
    </source>
</evidence>
<dbReference type="InterPro" id="IPR018202">
    <property type="entry name" value="Ser_caboxypep_ser_AS"/>
</dbReference>
<comment type="caution">
    <text evidence="8">The sequence shown here is derived from an EMBL/GenBank/DDBJ whole genome shotgun (WGS) entry which is preliminary data.</text>
</comment>
<dbReference type="EMBL" id="JAKMXF010000011">
    <property type="protein sequence ID" value="KAI6661579.1"/>
    <property type="molecule type" value="Genomic_DNA"/>
</dbReference>
<evidence type="ECO:0000256" key="7">
    <source>
        <dbReference type="RuleBase" id="RU361156"/>
    </source>
</evidence>
<evidence type="ECO:0000256" key="1">
    <source>
        <dbReference type="ARBA" id="ARBA00009431"/>
    </source>
</evidence>
<reference evidence="8 9" key="1">
    <citation type="journal article" date="2023" name="BMC Biol.">
        <title>The compact genome of the sponge Oopsacas minuta (Hexactinellida) is lacking key metazoan core genes.</title>
        <authorList>
            <person name="Santini S."/>
            <person name="Schenkelaars Q."/>
            <person name="Jourda C."/>
            <person name="Duchesne M."/>
            <person name="Belahbib H."/>
            <person name="Rocher C."/>
            <person name="Selva M."/>
            <person name="Riesgo A."/>
            <person name="Vervoort M."/>
            <person name="Leys S.P."/>
            <person name="Kodjabachian L."/>
            <person name="Le Bivic A."/>
            <person name="Borchiellini C."/>
            <person name="Claverie J.M."/>
            <person name="Renard E."/>
        </authorList>
    </citation>
    <scope>NUCLEOTIDE SEQUENCE [LARGE SCALE GENOMIC DNA]</scope>
    <source>
        <strain evidence="8">SPO-2</strain>
    </source>
</reference>
<accession>A0AAV7KQA8</accession>
<feature type="chain" id="PRO_5043085384" description="Carboxypeptidase" evidence="7">
    <location>
        <begin position="18"/>
        <end position="453"/>
    </location>
</feature>
<proteinExistence type="inferred from homology"/>
<dbReference type="Proteomes" id="UP001165289">
    <property type="component" value="Unassembled WGS sequence"/>
</dbReference>
<dbReference type="InterPro" id="IPR033124">
    <property type="entry name" value="Ser_caboxypep_his_AS"/>
</dbReference>
<dbReference type="InterPro" id="IPR029058">
    <property type="entry name" value="AB_hydrolase_fold"/>
</dbReference>
<keyword evidence="3 7" id="KW-0645">Protease</keyword>
<gene>
    <name evidence="8" type="ORF">LOD99_13452</name>
</gene>
<dbReference type="PANTHER" id="PTHR11802">
    <property type="entry name" value="SERINE PROTEASE FAMILY S10 SERINE CARBOXYPEPTIDASE"/>
    <property type="match status" value="1"/>
</dbReference>
<protein>
    <recommendedName>
        <fullName evidence="7">Carboxypeptidase</fullName>
        <ecNumber evidence="7">3.4.16.-</ecNumber>
    </recommendedName>
</protein>
<sequence length="453" mass="51347">MKRVFAILLISILGVYSIDIGKISKLRANNPLILTDLSPNEVRAKSSVKLPGMEDLESYAGFFRVNKSSDGCLFMWYFPALNKNLAAPVLLWLQGGPGAPSVYAIFVENGPIVIDKNGDPSRREINWVKNFNVLYIDNPVGTGYSFVRDKDGLSTNENQVADNLYEAMLQFFRLFGYKKNEFYITGESYAGKYVPALAYKIHTSNPTAEFKINFRGVAIGNGLVDPQNQLPHYGALLYANGLIDSNQKDYIDRQTLDAAQMIRDGDYYRAFQIFDFLLNGDIFKYPTYFQNATGCNFYFNILHCTAPPEMDYYLKYISRSGVREAIHVGNEPFKTDLTVELAIVNDIMQSMAKNLSVIMDNYKVMLYNGNLDLIVGTILTEGFLNVLNWTKSAEYKQAKRTPWKPYPSDTDIAGYIRRVGDFHQVSIRNAGHMVPYDQPRVAFELINNFITNP</sequence>
<evidence type="ECO:0000313" key="9">
    <source>
        <dbReference type="Proteomes" id="UP001165289"/>
    </source>
</evidence>
<keyword evidence="9" id="KW-1185">Reference proteome</keyword>
<keyword evidence="4 7" id="KW-0732">Signal</keyword>
<dbReference type="PROSITE" id="PS00131">
    <property type="entry name" value="CARBOXYPEPT_SER_SER"/>
    <property type="match status" value="1"/>
</dbReference>
<keyword evidence="6" id="KW-0325">Glycoprotein</keyword>
<keyword evidence="2 7" id="KW-0121">Carboxypeptidase</keyword>
<dbReference type="PRINTS" id="PR00724">
    <property type="entry name" value="CRBOXYPTASEC"/>
</dbReference>
<dbReference type="AlphaFoldDB" id="A0AAV7KQA8"/>
<dbReference type="SUPFAM" id="SSF53474">
    <property type="entry name" value="alpha/beta-Hydrolases"/>
    <property type="match status" value="1"/>
</dbReference>
<evidence type="ECO:0000256" key="4">
    <source>
        <dbReference type="ARBA" id="ARBA00022729"/>
    </source>
</evidence>
<organism evidence="8 9">
    <name type="scientific">Oopsacas minuta</name>
    <dbReference type="NCBI Taxonomy" id="111878"/>
    <lineage>
        <taxon>Eukaryota</taxon>
        <taxon>Metazoa</taxon>
        <taxon>Porifera</taxon>
        <taxon>Hexactinellida</taxon>
        <taxon>Hexasterophora</taxon>
        <taxon>Lyssacinosida</taxon>
        <taxon>Leucopsacidae</taxon>
        <taxon>Oopsacas</taxon>
    </lineage>
</organism>
<dbReference type="Gene3D" id="3.40.50.1820">
    <property type="entry name" value="alpha/beta hydrolase"/>
    <property type="match status" value="1"/>
</dbReference>